<dbReference type="RefSeq" id="WP_114928330.1">
    <property type="nucleotide sequence ID" value="NZ_CP031229.1"/>
</dbReference>
<evidence type="ECO:0000313" key="1">
    <source>
        <dbReference type="EMBL" id="AXH96565.1"/>
    </source>
</evidence>
<keyword evidence="2" id="KW-1185">Reference proteome</keyword>
<sequence>MRKDDLARPEGFLDAALQLLDRQLVDSEGRLAGKVDDVELTQDGGGLRVTGILVGVPAWLPRLGPRFGPWLLEWWRLLGVTRAHRTTPGRIGIERVAELDQEVRLDRERDGLVQLASGPEEDEDDVRHRLGDLLAVRVTSADGERLGQVLDVRMAPAGELASGRVRAVGLIVGRVGRPGSLMGYERDEDQGPAALAVLVRRIHRDTAYVPMEQVAQIDWDEREVRLGDRPG</sequence>
<proteinExistence type="predicted"/>
<dbReference type="Proteomes" id="UP000253790">
    <property type="component" value="Chromosome"/>
</dbReference>
<dbReference type="AlphaFoldDB" id="A0A345NNF7"/>
<accession>A0A345NNF7</accession>
<dbReference type="EMBL" id="CP031229">
    <property type="protein sequence ID" value="AXH96565.1"/>
    <property type="molecule type" value="Genomic_DNA"/>
</dbReference>
<evidence type="ECO:0000313" key="2">
    <source>
        <dbReference type="Proteomes" id="UP000253790"/>
    </source>
</evidence>
<name>A0A345NNF7_9MICO</name>
<dbReference type="OrthoDB" id="9804685at2"/>
<evidence type="ECO:0008006" key="3">
    <source>
        <dbReference type="Google" id="ProtNLM"/>
    </source>
</evidence>
<dbReference type="KEGG" id="orn:DV701_10920"/>
<reference evidence="1 2" key="1">
    <citation type="submission" date="2018-07" db="EMBL/GenBank/DDBJ databases">
        <title>Complete genome sequencing of Ornithinimicrobium sp. AMA3305.</title>
        <authorList>
            <person name="Bae J.-W."/>
        </authorList>
    </citation>
    <scope>NUCLEOTIDE SEQUENCE [LARGE SCALE GENOMIC DNA]</scope>
    <source>
        <strain evidence="1 2">AMA3305</strain>
    </source>
</reference>
<gene>
    <name evidence="1" type="ORF">DV701_10920</name>
</gene>
<protein>
    <recommendedName>
        <fullName evidence="3">PRC-barrel domain-containing protein</fullName>
    </recommendedName>
</protein>
<organism evidence="1 2">
    <name type="scientific">Ornithinimicrobium avium</name>
    <dbReference type="NCBI Taxonomy" id="2283195"/>
    <lineage>
        <taxon>Bacteria</taxon>
        <taxon>Bacillati</taxon>
        <taxon>Actinomycetota</taxon>
        <taxon>Actinomycetes</taxon>
        <taxon>Micrococcales</taxon>
        <taxon>Ornithinimicrobiaceae</taxon>
        <taxon>Ornithinimicrobium</taxon>
    </lineage>
</organism>